<dbReference type="RefSeq" id="WP_031366964.1">
    <property type="nucleotide sequence ID" value="NZ_FPKS01000022.1"/>
</dbReference>
<keyword evidence="5" id="KW-1185">Reference proteome</keyword>
<feature type="transmembrane region" description="Helical" evidence="1">
    <location>
        <begin position="49"/>
        <end position="71"/>
    </location>
</feature>
<dbReference type="EMBL" id="JXJT01000037">
    <property type="protein sequence ID" value="PCR99708.1"/>
    <property type="molecule type" value="Genomic_DNA"/>
</dbReference>
<evidence type="ECO:0000256" key="1">
    <source>
        <dbReference type="SAM" id="Phobius"/>
    </source>
</evidence>
<gene>
    <name evidence="2" type="ORF">RR45_GL001458</name>
    <name evidence="3" type="ORF">SAMN02746068_02108</name>
</gene>
<protein>
    <submittedName>
        <fullName evidence="3">Uncharacterized protein</fullName>
    </submittedName>
</protein>
<evidence type="ECO:0000313" key="4">
    <source>
        <dbReference type="Proteomes" id="UP000185655"/>
    </source>
</evidence>
<sequence length="154" mass="17628">MFKSKKMPKIILLASWIIYTILNFFYVLLNKKNLFEGQTIDNKAITISIVTATLFISLAWIISVLIVRFFLNLVEKEKSSNIDFNFMFSIMIFVKSLSTILIKSKSYGMVAYIIICLALSLMTIIMSVNNKSISISNRKDLLKIIIIILGIFLI</sequence>
<dbReference type="EMBL" id="FPKS01000022">
    <property type="protein sequence ID" value="SFZ76813.1"/>
    <property type="molecule type" value="Genomic_DNA"/>
</dbReference>
<feature type="transmembrane region" description="Helical" evidence="1">
    <location>
        <begin position="12"/>
        <end position="29"/>
    </location>
</feature>
<evidence type="ECO:0000313" key="5">
    <source>
        <dbReference type="Proteomes" id="UP000218979"/>
    </source>
</evidence>
<proteinExistence type="predicted"/>
<reference evidence="3 4" key="2">
    <citation type="submission" date="2016-11" db="EMBL/GenBank/DDBJ databases">
        <authorList>
            <person name="Jaros S."/>
            <person name="Januszkiewicz K."/>
            <person name="Wedrychowicz H."/>
        </authorList>
    </citation>
    <scope>NUCLEOTIDE SEQUENCE [LARGE SCALE GENOMIC DNA]</scope>
    <source>
        <strain evidence="3 4">DSM 22330</strain>
    </source>
</reference>
<dbReference type="Proteomes" id="UP000185655">
    <property type="component" value="Unassembled WGS sequence"/>
</dbReference>
<dbReference type="STRING" id="1122154.SAMN02746068_02108"/>
<keyword evidence="1" id="KW-0812">Transmembrane</keyword>
<dbReference type="Proteomes" id="UP000218979">
    <property type="component" value="Unassembled WGS sequence"/>
</dbReference>
<dbReference type="OrthoDB" id="9901454at2"/>
<keyword evidence="1" id="KW-1133">Transmembrane helix</keyword>
<feature type="transmembrane region" description="Helical" evidence="1">
    <location>
        <begin position="83"/>
        <end position="103"/>
    </location>
</feature>
<reference evidence="2 5" key="1">
    <citation type="submission" date="2014-12" db="EMBL/GenBank/DDBJ databases">
        <title>Draft genome sequences of 10 type strains of Lactococcus.</title>
        <authorList>
            <person name="Sun Z."/>
            <person name="Zhong Z."/>
            <person name="Liu W."/>
            <person name="Zhang W."/>
            <person name="Zhang H."/>
        </authorList>
    </citation>
    <scope>NUCLEOTIDE SEQUENCE [LARGE SCALE GENOMIC DNA]</scope>
    <source>
        <strain evidence="2 5">DSM 22330</strain>
    </source>
</reference>
<accession>A0A1K2HJG5</accession>
<evidence type="ECO:0000313" key="3">
    <source>
        <dbReference type="EMBL" id="SFZ76813.1"/>
    </source>
</evidence>
<evidence type="ECO:0000313" key="2">
    <source>
        <dbReference type="EMBL" id="PCR99708.1"/>
    </source>
</evidence>
<feature type="transmembrane region" description="Helical" evidence="1">
    <location>
        <begin position="109"/>
        <end position="129"/>
    </location>
</feature>
<keyword evidence="1" id="KW-0472">Membrane</keyword>
<dbReference type="AlphaFoldDB" id="A0A1K2HJG5"/>
<name>A0A1K2HJG5_9LACT</name>
<organism evidence="3 4">
    <name type="scientific">Pseudolactococcus chungangensis CAU 28 = DSM 22330</name>
    <dbReference type="NCBI Taxonomy" id="1122154"/>
    <lineage>
        <taxon>Bacteria</taxon>
        <taxon>Bacillati</taxon>
        <taxon>Bacillota</taxon>
        <taxon>Bacilli</taxon>
        <taxon>Lactobacillales</taxon>
        <taxon>Streptococcaceae</taxon>
        <taxon>Pseudolactococcus</taxon>
    </lineage>
</organism>